<dbReference type="PRINTS" id="PR00368">
    <property type="entry name" value="FADPNR"/>
</dbReference>
<dbReference type="InterPro" id="IPR016156">
    <property type="entry name" value="FAD/NAD-linked_Rdtase_dimer_sf"/>
</dbReference>
<dbReference type="InterPro" id="IPR004099">
    <property type="entry name" value="Pyr_nucl-diS_OxRdtase_dimer"/>
</dbReference>
<dbReference type="Gene3D" id="3.30.390.30">
    <property type="match status" value="1"/>
</dbReference>
<dbReference type="SUPFAM" id="SSF51905">
    <property type="entry name" value="FAD/NAD(P)-binding domain"/>
    <property type="match status" value="1"/>
</dbReference>
<dbReference type="Gene3D" id="3.50.50.60">
    <property type="entry name" value="FAD/NAD(P)-binding domain"/>
    <property type="match status" value="2"/>
</dbReference>
<keyword evidence="4" id="KW-0479">Metal-binding</keyword>
<dbReference type="EMBL" id="AP024525">
    <property type="protein sequence ID" value="BCT76179.1"/>
    <property type="molecule type" value="Genomic_DNA"/>
</dbReference>
<dbReference type="InterPro" id="IPR023753">
    <property type="entry name" value="FAD/NAD-binding_dom"/>
</dbReference>
<protein>
    <submittedName>
        <fullName evidence="8">Mercuric reductase MerA</fullName>
    </submittedName>
</protein>
<evidence type="ECO:0000256" key="1">
    <source>
        <dbReference type="ARBA" id="ARBA00001974"/>
    </source>
</evidence>
<dbReference type="InterPro" id="IPR001100">
    <property type="entry name" value="Pyr_nuc-diS_OxRdtase"/>
</dbReference>
<dbReference type="Pfam" id="PF02852">
    <property type="entry name" value="Pyr_redox_dim"/>
    <property type="match status" value="1"/>
</dbReference>
<organism evidence="8 9">
    <name type="scientific">Sinomonas cyclohexanicum</name>
    <name type="common">Corynebacterium cyclohexanicum</name>
    <dbReference type="NCBI Taxonomy" id="322009"/>
    <lineage>
        <taxon>Bacteria</taxon>
        <taxon>Bacillati</taxon>
        <taxon>Actinomycetota</taxon>
        <taxon>Actinomycetes</taxon>
        <taxon>Micrococcales</taxon>
        <taxon>Micrococcaceae</taxon>
        <taxon>Sinomonas</taxon>
    </lineage>
</organism>
<evidence type="ECO:0000259" key="6">
    <source>
        <dbReference type="Pfam" id="PF02852"/>
    </source>
</evidence>
<accession>A0ABM7PV98</accession>
<dbReference type="PANTHER" id="PTHR43014">
    <property type="entry name" value="MERCURIC REDUCTASE"/>
    <property type="match status" value="1"/>
</dbReference>
<gene>
    <name evidence="8" type="ORF">SCMU_20210</name>
</gene>
<dbReference type="NCBIfam" id="TIGR02053">
    <property type="entry name" value="MerA"/>
    <property type="match status" value="1"/>
</dbReference>
<proteinExistence type="inferred from homology"/>
<dbReference type="SUPFAM" id="SSF55424">
    <property type="entry name" value="FAD/NAD-linked reductases, dimerisation (C-terminal) domain"/>
    <property type="match status" value="1"/>
</dbReference>
<feature type="domain" description="FAD/NAD(P)-binding" evidence="7">
    <location>
        <begin position="6"/>
        <end position="332"/>
    </location>
</feature>
<comment type="cofactor">
    <cofactor evidence="1">
        <name>FAD</name>
        <dbReference type="ChEBI" id="CHEBI:57692"/>
    </cofactor>
</comment>
<dbReference type="Pfam" id="PF07992">
    <property type="entry name" value="Pyr_redox_2"/>
    <property type="match status" value="1"/>
</dbReference>
<dbReference type="PANTHER" id="PTHR43014:SF2">
    <property type="entry name" value="MERCURIC REDUCTASE"/>
    <property type="match status" value="1"/>
</dbReference>
<dbReference type="Proteomes" id="UP001319861">
    <property type="component" value="Chromosome"/>
</dbReference>
<dbReference type="PRINTS" id="PR00411">
    <property type="entry name" value="PNDRDTASEI"/>
</dbReference>
<evidence type="ECO:0000313" key="9">
    <source>
        <dbReference type="Proteomes" id="UP001319861"/>
    </source>
</evidence>
<dbReference type="InterPro" id="IPR021179">
    <property type="entry name" value="Mercury_reductase_MerA"/>
</dbReference>
<evidence type="ECO:0000313" key="8">
    <source>
        <dbReference type="EMBL" id="BCT76179.1"/>
    </source>
</evidence>
<dbReference type="PIRSF" id="PIRSF000350">
    <property type="entry name" value="Mercury_reductase_MerA"/>
    <property type="match status" value="1"/>
</dbReference>
<dbReference type="RefSeq" id="WP_229232819.1">
    <property type="nucleotide sequence ID" value="NZ_AP024525.1"/>
</dbReference>
<feature type="domain" description="Pyridine nucleotide-disulphide oxidoreductase dimerisation" evidence="6">
    <location>
        <begin position="353"/>
        <end position="459"/>
    </location>
</feature>
<evidence type="ECO:0000256" key="3">
    <source>
        <dbReference type="ARBA" id="ARBA00022630"/>
    </source>
</evidence>
<evidence type="ECO:0000256" key="4">
    <source>
        <dbReference type="ARBA" id="ARBA00022723"/>
    </source>
</evidence>
<evidence type="ECO:0000256" key="5">
    <source>
        <dbReference type="ARBA" id="ARBA00022827"/>
    </source>
</evidence>
<dbReference type="InterPro" id="IPR036188">
    <property type="entry name" value="FAD/NAD-bd_sf"/>
</dbReference>
<sequence>MEDTDYDLVVIGAGGGGFAAAIEASRLGGRVAIVEGGTLGGTCTNTGCIPSKALLAAAAARHAALDVGRYPGIAAAAGPVDMAQLISGKQALVDQMRATKYEDLIDAYGWDLYRGLAAFGGAAEEPVLEIAAAEGGTEVLRARHYLVATGSAPALPDVPGIAETGFLTSTTAMELDAVPASMTVIGGGYVALEMAQLFARLGTAVTILARSRLVSHEEPEASRALEDALAEEGIVTARRALPRNVARAADGKVIVTADVAGRRREFRAAELLIATGRRPATDGLGLERVGVALGRGGGIVADRRQATSNPRIWAAGDVTGGPEFVYVAAAQGALAAENALSGADRALGSHSLPRVVFTSPALGVAGLTEAQAHAEGLACECRVLPLALVPRAIVDRDTRGFIKVVAKRGTGRILGVTAVARDAGEIAASAVHLIETGTTVAELGRRWAPYLTMAEGLRIAAQSFTEDVAMLSCCAA</sequence>
<reference evidence="8 9" key="1">
    <citation type="journal article" date="2021" name="J. Biosci. Bioeng.">
        <title>Identification and characterization of a chc gene cluster responsible for the aromatization pathway of cyclohexanecarboxylate degradation in Sinomonas cyclohexanicum ATCC 51369.</title>
        <authorList>
            <person name="Yamamoto T."/>
            <person name="Hasegawa Y."/>
            <person name="Lau P.C.K."/>
            <person name="Iwaki H."/>
        </authorList>
    </citation>
    <scope>NUCLEOTIDE SEQUENCE [LARGE SCALE GENOMIC DNA]</scope>
    <source>
        <strain evidence="8 9">ATCC 51369</strain>
    </source>
</reference>
<keyword evidence="3" id="KW-0285">Flavoprotein</keyword>
<evidence type="ECO:0000259" key="7">
    <source>
        <dbReference type="Pfam" id="PF07992"/>
    </source>
</evidence>
<keyword evidence="9" id="KW-1185">Reference proteome</keyword>
<comment type="similarity">
    <text evidence="2">Belongs to the class-I pyridine nucleotide-disulfide oxidoreductase family.</text>
</comment>
<evidence type="ECO:0000256" key="2">
    <source>
        <dbReference type="ARBA" id="ARBA00007532"/>
    </source>
</evidence>
<name>A0ABM7PV98_SINCY</name>
<keyword evidence="5" id="KW-0274">FAD</keyword>